<evidence type="ECO:0000313" key="2">
    <source>
        <dbReference type="EMBL" id="QGZ93917.1"/>
    </source>
</evidence>
<feature type="transmembrane region" description="Helical" evidence="1">
    <location>
        <begin position="20"/>
        <end position="42"/>
    </location>
</feature>
<dbReference type="AlphaFoldDB" id="A0A6I6MMH0"/>
<keyword evidence="1" id="KW-0812">Transmembrane</keyword>
<sequence>MLAYWSWTRRVLLNRMRGAVWATATIMGVVTIISIIAGAYWLGLVSGGLI</sequence>
<dbReference type="Proteomes" id="UP000431269">
    <property type="component" value="Chromosome"/>
</dbReference>
<dbReference type="EMBL" id="CP047045">
    <property type="protein sequence ID" value="QGZ93917.1"/>
    <property type="molecule type" value="Genomic_DNA"/>
</dbReference>
<dbReference type="KEGG" id="tsv:DSM104635_00731"/>
<organism evidence="2 3">
    <name type="scientific">Terricaulis silvestris</name>
    <dbReference type="NCBI Taxonomy" id="2686094"/>
    <lineage>
        <taxon>Bacteria</taxon>
        <taxon>Pseudomonadati</taxon>
        <taxon>Pseudomonadota</taxon>
        <taxon>Alphaproteobacteria</taxon>
        <taxon>Caulobacterales</taxon>
        <taxon>Caulobacteraceae</taxon>
        <taxon>Terricaulis</taxon>
    </lineage>
</organism>
<accession>A0A6I6MMH0</accession>
<evidence type="ECO:0000256" key="1">
    <source>
        <dbReference type="SAM" id="Phobius"/>
    </source>
</evidence>
<gene>
    <name evidence="2" type="ORF">DSM104635_00731</name>
</gene>
<reference evidence="3" key="1">
    <citation type="submission" date="2019-12" db="EMBL/GenBank/DDBJ databases">
        <title>Complete genome of Terracaulis silvestris 0127_4.</title>
        <authorList>
            <person name="Vieira S."/>
            <person name="Riedel T."/>
            <person name="Sproer C."/>
            <person name="Pascual J."/>
            <person name="Boedeker C."/>
            <person name="Overmann J."/>
        </authorList>
    </citation>
    <scope>NUCLEOTIDE SEQUENCE [LARGE SCALE GENOMIC DNA]</scope>
    <source>
        <strain evidence="3">0127_4</strain>
    </source>
</reference>
<keyword evidence="1" id="KW-0472">Membrane</keyword>
<keyword evidence="1" id="KW-1133">Transmembrane helix</keyword>
<protein>
    <submittedName>
        <fullName evidence="2">Uncharacterized protein</fullName>
    </submittedName>
</protein>
<name>A0A6I6MMH0_9CAUL</name>
<proteinExistence type="predicted"/>
<keyword evidence="3" id="KW-1185">Reference proteome</keyword>
<evidence type="ECO:0000313" key="3">
    <source>
        <dbReference type="Proteomes" id="UP000431269"/>
    </source>
</evidence>